<protein>
    <submittedName>
        <fullName evidence="2">Uncharacterized protein</fullName>
    </submittedName>
</protein>
<keyword evidence="3" id="KW-1185">Reference proteome</keyword>
<dbReference type="AlphaFoldDB" id="A0A927BEL0"/>
<feature type="transmembrane region" description="Helical" evidence="1">
    <location>
        <begin position="97"/>
        <end position="115"/>
    </location>
</feature>
<name>A0A927BEL0_9BACT</name>
<feature type="transmembrane region" description="Helical" evidence="1">
    <location>
        <begin position="121"/>
        <end position="139"/>
    </location>
</feature>
<keyword evidence="1" id="KW-1133">Transmembrane helix</keyword>
<comment type="caution">
    <text evidence="2">The sequence shown here is derived from an EMBL/GenBank/DDBJ whole genome shotgun (WGS) entry which is preliminary data.</text>
</comment>
<dbReference type="EMBL" id="JACXAD010000012">
    <property type="protein sequence ID" value="MBD2768644.1"/>
    <property type="molecule type" value="Genomic_DNA"/>
</dbReference>
<keyword evidence="1" id="KW-0812">Transmembrane</keyword>
<proteinExistence type="predicted"/>
<gene>
    <name evidence="2" type="ORF">IC235_12170</name>
</gene>
<sequence>MTDADFHQALGRIRRLHWFHYPAQALLMGAGVLLAARRAAVGPTVEPRLATWPVLLLLLLLALVPLAGLFLYLVYRRMQPNLRRPAELNLRVYQGRIFLRNSLLGLVGLPLLASYVFTHAVFDLVACGAMLLALSWRLAPSAQTYQRWLLS</sequence>
<reference evidence="2" key="1">
    <citation type="submission" date="2020-09" db="EMBL/GenBank/DDBJ databases">
        <authorList>
            <person name="Kim M.K."/>
        </authorList>
    </citation>
    <scope>NUCLEOTIDE SEQUENCE</scope>
    <source>
        <strain evidence="2">BT664</strain>
    </source>
</reference>
<organism evidence="2 3">
    <name type="scientific">Hymenobacter montanus</name>
    <dbReference type="NCBI Taxonomy" id="2771359"/>
    <lineage>
        <taxon>Bacteria</taxon>
        <taxon>Pseudomonadati</taxon>
        <taxon>Bacteroidota</taxon>
        <taxon>Cytophagia</taxon>
        <taxon>Cytophagales</taxon>
        <taxon>Hymenobacteraceae</taxon>
        <taxon>Hymenobacter</taxon>
    </lineage>
</organism>
<evidence type="ECO:0000256" key="1">
    <source>
        <dbReference type="SAM" id="Phobius"/>
    </source>
</evidence>
<keyword evidence="1" id="KW-0472">Membrane</keyword>
<evidence type="ECO:0000313" key="3">
    <source>
        <dbReference type="Proteomes" id="UP000612233"/>
    </source>
</evidence>
<evidence type="ECO:0000313" key="2">
    <source>
        <dbReference type="EMBL" id="MBD2768644.1"/>
    </source>
</evidence>
<dbReference type="Proteomes" id="UP000612233">
    <property type="component" value="Unassembled WGS sequence"/>
</dbReference>
<feature type="transmembrane region" description="Helical" evidence="1">
    <location>
        <begin position="52"/>
        <end position="75"/>
    </location>
</feature>
<feature type="transmembrane region" description="Helical" evidence="1">
    <location>
        <begin position="21"/>
        <end position="40"/>
    </location>
</feature>
<dbReference type="RefSeq" id="WP_191005452.1">
    <property type="nucleotide sequence ID" value="NZ_JACXAD010000012.1"/>
</dbReference>
<accession>A0A927BEL0</accession>